<dbReference type="EMBL" id="CADCWN010000368">
    <property type="protein sequence ID" value="CAA9589318.1"/>
    <property type="molecule type" value="Genomic_DNA"/>
</dbReference>
<reference evidence="1" key="1">
    <citation type="submission" date="2020-02" db="EMBL/GenBank/DDBJ databases">
        <authorList>
            <person name="Meier V. D."/>
        </authorList>
    </citation>
    <scope>NUCLEOTIDE SEQUENCE</scope>
    <source>
        <strain evidence="1">AVDCRST_MAG18</strain>
    </source>
</reference>
<feature type="non-terminal residue" evidence="1">
    <location>
        <position position="1"/>
    </location>
</feature>
<evidence type="ECO:0000313" key="1">
    <source>
        <dbReference type="EMBL" id="CAA9589318.1"/>
    </source>
</evidence>
<sequence length="22" mass="2865">CWGRRRGTSRSISRSRWRRWCR</sequence>
<proteinExistence type="predicted"/>
<name>A0A6J4VU72_9BACT</name>
<organism evidence="1">
    <name type="scientific">uncultured Thermomicrobiales bacterium</name>
    <dbReference type="NCBI Taxonomy" id="1645740"/>
    <lineage>
        <taxon>Bacteria</taxon>
        <taxon>Pseudomonadati</taxon>
        <taxon>Thermomicrobiota</taxon>
        <taxon>Thermomicrobia</taxon>
        <taxon>Thermomicrobiales</taxon>
        <taxon>environmental samples</taxon>
    </lineage>
</organism>
<accession>A0A6J4VU72</accession>
<protein>
    <submittedName>
        <fullName evidence="1">Uncharacterized protein</fullName>
    </submittedName>
</protein>
<gene>
    <name evidence="1" type="ORF">AVDCRST_MAG18-4605</name>
</gene>
<dbReference type="AlphaFoldDB" id="A0A6J4VU72"/>
<feature type="non-terminal residue" evidence="1">
    <location>
        <position position="22"/>
    </location>
</feature>